<sequence length="155" mass="18259">MRYMKPTSGFYCLAGKENDDQFNKSVIRFMNDPMNHNRFFALGIFTDEWDIELNNTFAGETMKFRNGYEYFPLNEKISDDYREKFYPYYKLVWDSNQHFCNFGIGHFLTCNNDLISVCTSPYIGGNFAEIDIITIENYKRQGLATALGVEFIKFE</sequence>
<dbReference type="RefSeq" id="WP_378138363.1">
    <property type="nucleotide sequence ID" value="NZ_JBHSMI010000052.1"/>
</dbReference>
<gene>
    <name evidence="1" type="ORF">ACFPOF_26465</name>
</gene>
<dbReference type="GO" id="GO:0016746">
    <property type="term" value="F:acyltransferase activity"/>
    <property type="evidence" value="ECO:0007669"/>
    <property type="project" value="UniProtKB-KW"/>
</dbReference>
<dbReference type="Gene3D" id="3.40.630.30">
    <property type="match status" value="1"/>
</dbReference>
<organism evidence="1 2">
    <name type="scientific">Cohnella soli</name>
    <dbReference type="NCBI Taxonomy" id="425005"/>
    <lineage>
        <taxon>Bacteria</taxon>
        <taxon>Bacillati</taxon>
        <taxon>Bacillota</taxon>
        <taxon>Bacilli</taxon>
        <taxon>Bacillales</taxon>
        <taxon>Paenibacillaceae</taxon>
        <taxon>Cohnella</taxon>
    </lineage>
</organism>
<comment type="caution">
    <text evidence="1">The sequence shown here is derived from an EMBL/GenBank/DDBJ whole genome shotgun (WGS) entry which is preliminary data.</text>
</comment>
<dbReference type="EC" id="2.3.1.-" evidence="1"/>
<name>A0ABW0I4V3_9BACL</name>
<reference evidence="2" key="1">
    <citation type="journal article" date="2019" name="Int. J. Syst. Evol. Microbiol.">
        <title>The Global Catalogue of Microorganisms (GCM) 10K type strain sequencing project: providing services to taxonomists for standard genome sequencing and annotation.</title>
        <authorList>
            <consortium name="The Broad Institute Genomics Platform"/>
            <consortium name="The Broad Institute Genome Sequencing Center for Infectious Disease"/>
            <person name="Wu L."/>
            <person name="Ma J."/>
        </authorList>
    </citation>
    <scope>NUCLEOTIDE SEQUENCE [LARGE SCALE GENOMIC DNA]</scope>
    <source>
        <strain evidence="2">CGMCC 1.18575</strain>
    </source>
</reference>
<dbReference type="EMBL" id="JBHSMI010000052">
    <property type="protein sequence ID" value="MFC5406297.1"/>
    <property type="molecule type" value="Genomic_DNA"/>
</dbReference>
<dbReference type="InterPro" id="IPR027365">
    <property type="entry name" value="GNAT_acetyltra_YdfB-like"/>
</dbReference>
<keyword evidence="1" id="KW-0808">Transferase</keyword>
<evidence type="ECO:0000313" key="1">
    <source>
        <dbReference type="EMBL" id="MFC5406297.1"/>
    </source>
</evidence>
<protein>
    <submittedName>
        <fullName evidence="1">GNAT family N-acetyltransferase</fullName>
        <ecNumber evidence="1">2.3.1.-</ecNumber>
    </submittedName>
</protein>
<proteinExistence type="predicted"/>
<accession>A0ABW0I4V3</accession>
<keyword evidence="1" id="KW-0012">Acyltransferase</keyword>
<keyword evidence="2" id="KW-1185">Reference proteome</keyword>
<dbReference type="Pfam" id="PF12746">
    <property type="entry name" value="GNAT_acetyltran"/>
    <property type="match status" value="1"/>
</dbReference>
<dbReference type="Proteomes" id="UP001596113">
    <property type="component" value="Unassembled WGS sequence"/>
</dbReference>
<evidence type="ECO:0000313" key="2">
    <source>
        <dbReference type="Proteomes" id="UP001596113"/>
    </source>
</evidence>